<dbReference type="GO" id="GO:0008757">
    <property type="term" value="F:S-adenosylmethionine-dependent methyltransferase activity"/>
    <property type="evidence" value="ECO:0007669"/>
    <property type="project" value="InterPro"/>
</dbReference>
<keyword evidence="2" id="KW-0489">Methyltransferase</keyword>
<protein>
    <submittedName>
        <fullName evidence="2">SAM-dependent methyltransferase</fullName>
    </submittedName>
</protein>
<evidence type="ECO:0000313" key="3">
    <source>
        <dbReference type="Proteomes" id="UP000230707"/>
    </source>
</evidence>
<dbReference type="EMBL" id="PCWS01000099">
    <property type="protein sequence ID" value="PIR08140.1"/>
    <property type="molecule type" value="Genomic_DNA"/>
</dbReference>
<sequence>MIDVKKLYDTRFNQYERIRRKLLWQVLCHDFIQKFVKESDVVVDVGAGQCEFINNINCRKKIAVDINKDIKKYADRKVKVIISSVKHLKNLFPKESIDVIFMSNLLEHLDSKEEVFRLLLEANYVLKKKGRLLLMQPDISLVGNSYWDFFDHKVPLTYASITEVLLADKYIIHTVVHPFLPYSTKIRFLPLWPLLLKTYLKIRPLHYIFGKQFFICAEK</sequence>
<dbReference type="Gene3D" id="3.40.50.150">
    <property type="entry name" value="Vaccinia Virus protein VP39"/>
    <property type="match status" value="1"/>
</dbReference>
<comment type="caution">
    <text evidence="2">The sequence shown here is derived from an EMBL/GenBank/DDBJ whole genome shotgun (WGS) entry which is preliminary data.</text>
</comment>
<keyword evidence="2" id="KW-0808">Transferase</keyword>
<dbReference type="Proteomes" id="UP000230707">
    <property type="component" value="Unassembled WGS sequence"/>
</dbReference>
<organism evidence="2 3">
    <name type="scientific">Candidatus Gottesmanbacteria bacterium CG11_big_fil_rev_8_21_14_0_20_37_11</name>
    <dbReference type="NCBI Taxonomy" id="1974575"/>
    <lineage>
        <taxon>Bacteria</taxon>
        <taxon>Candidatus Gottesmaniibacteriota</taxon>
    </lineage>
</organism>
<dbReference type="InterPro" id="IPR013216">
    <property type="entry name" value="Methyltransf_11"/>
</dbReference>
<dbReference type="Pfam" id="PF08241">
    <property type="entry name" value="Methyltransf_11"/>
    <property type="match status" value="1"/>
</dbReference>
<evidence type="ECO:0000313" key="2">
    <source>
        <dbReference type="EMBL" id="PIR08140.1"/>
    </source>
</evidence>
<accession>A0A2H0NGX8</accession>
<name>A0A2H0NGX8_9BACT</name>
<proteinExistence type="predicted"/>
<dbReference type="InterPro" id="IPR029063">
    <property type="entry name" value="SAM-dependent_MTases_sf"/>
</dbReference>
<reference evidence="2 3" key="1">
    <citation type="submission" date="2017-09" db="EMBL/GenBank/DDBJ databases">
        <title>Depth-based differentiation of microbial function through sediment-hosted aquifers and enrichment of novel symbionts in the deep terrestrial subsurface.</title>
        <authorList>
            <person name="Probst A.J."/>
            <person name="Ladd B."/>
            <person name="Jarett J.K."/>
            <person name="Geller-Mcgrath D.E."/>
            <person name="Sieber C.M."/>
            <person name="Emerson J.B."/>
            <person name="Anantharaman K."/>
            <person name="Thomas B.C."/>
            <person name="Malmstrom R."/>
            <person name="Stieglmeier M."/>
            <person name="Klingl A."/>
            <person name="Woyke T."/>
            <person name="Ryan C.M."/>
            <person name="Banfield J.F."/>
        </authorList>
    </citation>
    <scope>NUCLEOTIDE SEQUENCE [LARGE SCALE GENOMIC DNA]</scope>
    <source>
        <strain evidence="2">CG11_big_fil_rev_8_21_14_0_20_37_11</strain>
    </source>
</reference>
<dbReference type="SUPFAM" id="SSF53335">
    <property type="entry name" value="S-adenosyl-L-methionine-dependent methyltransferases"/>
    <property type="match status" value="1"/>
</dbReference>
<gene>
    <name evidence="2" type="ORF">COV53_04495</name>
</gene>
<dbReference type="AlphaFoldDB" id="A0A2H0NGX8"/>
<evidence type="ECO:0000259" key="1">
    <source>
        <dbReference type="Pfam" id="PF08241"/>
    </source>
</evidence>
<feature type="domain" description="Methyltransferase type 11" evidence="1">
    <location>
        <begin position="43"/>
        <end position="133"/>
    </location>
</feature>
<dbReference type="CDD" id="cd02440">
    <property type="entry name" value="AdoMet_MTases"/>
    <property type="match status" value="1"/>
</dbReference>
<dbReference type="GO" id="GO:0032259">
    <property type="term" value="P:methylation"/>
    <property type="evidence" value="ECO:0007669"/>
    <property type="project" value="UniProtKB-KW"/>
</dbReference>
<dbReference type="PANTHER" id="PTHR43861">
    <property type="entry name" value="TRANS-ACONITATE 2-METHYLTRANSFERASE-RELATED"/>
    <property type="match status" value="1"/>
</dbReference>